<dbReference type="OrthoDB" id="982342at2"/>
<dbReference type="eggNOG" id="ENOG5031MJ8">
    <property type="taxonomic scope" value="Bacteria"/>
</dbReference>
<keyword evidence="2" id="KW-1185">Reference proteome</keyword>
<reference evidence="1 2" key="1">
    <citation type="submission" date="2007-01" db="EMBL/GenBank/DDBJ databases">
        <authorList>
            <person name="Haygood M."/>
            <person name="Podell S."/>
            <person name="Anderson C."/>
            <person name="Hopkinson B."/>
            <person name="Roe K."/>
            <person name="Barbeau K."/>
            <person name="Gaasterland T."/>
            <person name="Ferriera S."/>
            <person name="Johnson J."/>
            <person name="Kravitz S."/>
            <person name="Beeson K."/>
            <person name="Sutton G."/>
            <person name="Rogers Y.-H."/>
            <person name="Friedman R."/>
            <person name="Frazier M."/>
            <person name="Venter J.C."/>
        </authorList>
    </citation>
    <scope>NUCLEOTIDE SEQUENCE [LARGE SCALE GENOMIC DNA]</scope>
    <source>
        <strain evidence="1 2">ATCC 23134</strain>
    </source>
</reference>
<sequence length="186" mass="22000">MGVDIHIKTEPDIFEADFEQNDHKYRLSRQFCWLITDMKAGTNSELFQLGDFTNTDIHPLIKMCDYPPEVPPDRYRFLYGKPNESDEEVLARVNQMKQASQQSLDTIELLVHKLLLGLVHQSNFFEKVVYSNQNKYWLKSYFKGVENDAPSQNFMDNNLGRDLRNFLNTLEYIRSKKGEQVFFRFL</sequence>
<dbReference type="AlphaFoldDB" id="A1ZJ11"/>
<comment type="caution">
    <text evidence="1">The sequence shown here is derived from an EMBL/GenBank/DDBJ whole genome shotgun (WGS) entry which is preliminary data.</text>
</comment>
<evidence type="ECO:0000313" key="2">
    <source>
        <dbReference type="Proteomes" id="UP000004095"/>
    </source>
</evidence>
<evidence type="ECO:0000313" key="1">
    <source>
        <dbReference type="EMBL" id="EAY29547.1"/>
    </source>
</evidence>
<name>A1ZJ11_MICM2</name>
<dbReference type="EMBL" id="AAWS01000010">
    <property type="protein sequence ID" value="EAY29547.1"/>
    <property type="molecule type" value="Genomic_DNA"/>
</dbReference>
<dbReference type="RefSeq" id="WP_002695955.1">
    <property type="nucleotide sequence ID" value="NZ_AAWS01000010.1"/>
</dbReference>
<protein>
    <submittedName>
        <fullName evidence="1">Uncharacterized protein</fullName>
    </submittedName>
</protein>
<accession>A1ZJ11</accession>
<organism evidence="1 2">
    <name type="scientific">Microscilla marina ATCC 23134</name>
    <dbReference type="NCBI Taxonomy" id="313606"/>
    <lineage>
        <taxon>Bacteria</taxon>
        <taxon>Pseudomonadati</taxon>
        <taxon>Bacteroidota</taxon>
        <taxon>Cytophagia</taxon>
        <taxon>Cytophagales</taxon>
        <taxon>Microscillaceae</taxon>
        <taxon>Microscilla</taxon>
    </lineage>
</organism>
<gene>
    <name evidence="1" type="ORF">M23134_00431</name>
</gene>
<proteinExistence type="predicted"/>
<dbReference type="Proteomes" id="UP000004095">
    <property type="component" value="Unassembled WGS sequence"/>
</dbReference>